<evidence type="ECO:0000256" key="3">
    <source>
        <dbReference type="ARBA" id="ARBA00022750"/>
    </source>
</evidence>
<feature type="region of interest" description="Disordered" evidence="5">
    <location>
        <begin position="1"/>
        <end position="31"/>
    </location>
</feature>
<evidence type="ECO:0000313" key="6">
    <source>
        <dbReference type="EMBL" id="MBP2200976.1"/>
    </source>
</evidence>
<organism evidence="6 7">
    <name type="scientific">Methanococcus voltae</name>
    <dbReference type="NCBI Taxonomy" id="2188"/>
    <lineage>
        <taxon>Archaea</taxon>
        <taxon>Methanobacteriati</taxon>
        <taxon>Methanobacteriota</taxon>
        <taxon>Methanomada group</taxon>
        <taxon>Methanococci</taxon>
        <taxon>Methanococcales</taxon>
        <taxon>Methanococcaceae</taxon>
        <taxon>Methanococcus</taxon>
    </lineage>
</organism>
<dbReference type="Gene3D" id="3.40.50.1450">
    <property type="entry name" value="HybD-like"/>
    <property type="match status" value="1"/>
</dbReference>
<evidence type="ECO:0000313" key="7">
    <source>
        <dbReference type="Proteomes" id="UP000740329"/>
    </source>
</evidence>
<dbReference type="AlphaFoldDB" id="A0A8J7RLF1"/>
<dbReference type="InterPro" id="IPR023430">
    <property type="entry name" value="Pept_HybD-like_dom_sf"/>
</dbReference>
<keyword evidence="2 6" id="KW-0645">Protease</keyword>
<dbReference type="NCBIfam" id="TIGR00072">
    <property type="entry name" value="hydrog_prot"/>
    <property type="match status" value="1"/>
</dbReference>
<name>A0A8J7RLF1_METVO</name>
<dbReference type="GO" id="GO:0004190">
    <property type="term" value="F:aspartic-type endopeptidase activity"/>
    <property type="evidence" value="ECO:0007669"/>
    <property type="project" value="UniProtKB-KW"/>
</dbReference>
<dbReference type="SUPFAM" id="SSF53163">
    <property type="entry name" value="HybD-like"/>
    <property type="match status" value="2"/>
</dbReference>
<dbReference type="Pfam" id="PF01750">
    <property type="entry name" value="HycI"/>
    <property type="match status" value="1"/>
</dbReference>
<proteinExistence type="inferred from homology"/>
<keyword evidence="3" id="KW-0064">Aspartyl protease</keyword>
<dbReference type="GO" id="GO:0016485">
    <property type="term" value="P:protein processing"/>
    <property type="evidence" value="ECO:0007669"/>
    <property type="project" value="TreeGrafter"/>
</dbReference>
<dbReference type="EMBL" id="JAGGMV010000001">
    <property type="protein sequence ID" value="MBP2200976.1"/>
    <property type="molecule type" value="Genomic_DNA"/>
</dbReference>
<feature type="compositionally biased region" description="Basic and acidic residues" evidence="5">
    <location>
        <begin position="1"/>
        <end position="13"/>
    </location>
</feature>
<comment type="caution">
    <text evidence="6">The sequence shown here is derived from an EMBL/GenBank/DDBJ whole genome shotgun (WGS) entry which is preliminary data.</text>
</comment>
<evidence type="ECO:0000256" key="4">
    <source>
        <dbReference type="ARBA" id="ARBA00022801"/>
    </source>
</evidence>
<dbReference type="GO" id="GO:0008047">
    <property type="term" value="F:enzyme activator activity"/>
    <property type="evidence" value="ECO:0007669"/>
    <property type="project" value="InterPro"/>
</dbReference>
<gene>
    <name evidence="6" type="ORF">J3E07_000374</name>
</gene>
<dbReference type="InterPro" id="IPR004420">
    <property type="entry name" value="Pept_A31_hyd_mat_HycI"/>
</dbReference>
<accession>A0A8J7RLF1</accession>
<dbReference type="RefSeq" id="WP_245314793.1">
    <property type="nucleotide sequence ID" value="NZ_JAGGMV010000001.1"/>
</dbReference>
<comment type="similarity">
    <text evidence="1">Belongs to the peptidase A31 family.</text>
</comment>
<reference evidence="6" key="1">
    <citation type="submission" date="2021-03" db="EMBL/GenBank/DDBJ databases">
        <title>Genomic Encyclopedia of Type Strains, Phase IV (KMG-V): Genome sequencing to study the core and pangenomes of soil and plant-associated prokaryotes.</title>
        <authorList>
            <person name="Whitman W."/>
        </authorList>
    </citation>
    <scope>NUCLEOTIDE SEQUENCE</scope>
    <source>
        <strain evidence="6">C4</strain>
    </source>
</reference>
<evidence type="ECO:0000256" key="2">
    <source>
        <dbReference type="ARBA" id="ARBA00022670"/>
    </source>
</evidence>
<dbReference type="Proteomes" id="UP000740329">
    <property type="component" value="Unassembled WGS sequence"/>
</dbReference>
<dbReference type="CDD" id="cd06067">
    <property type="entry name" value="H2MP_MemB-H2evol"/>
    <property type="match status" value="1"/>
</dbReference>
<sequence length="240" mass="27288">MDFNLENKSKANETKNNSKNKNKNKNLGNNVVCATPSNDTRNHYQAMISEVFKDSKNDKLMIMGVGNDLKGDDGFGVELVRFLRRYYVRKLHLQDEIINEDIDKYENEAENETDYIEVFKIKDNLVLLDSGVVPENFTDLIKAEKPSKIVIVDAALMHKEFGTIDLIDENQLATVGFSTHALPLSVLIKYIKSNIDTDISIVGFEPYSLEFGNTLSKEAGCILQEFSKEFALKIDEFLKF</sequence>
<evidence type="ECO:0000256" key="1">
    <source>
        <dbReference type="ARBA" id="ARBA00006814"/>
    </source>
</evidence>
<dbReference type="InterPro" id="IPR000671">
    <property type="entry name" value="Peptidase_A31"/>
</dbReference>
<keyword evidence="4 6" id="KW-0378">Hydrolase</keyword>
<dbReference type="PANTHER" id="PTHR30302">
    <property type="entry name" value="HYDROGENASE 1 MATURATION PROTEASE"/>
    <property type="match status" value="1"/>
</dbReference>
<protein>
    <submittedName>
        <fullName evidence="6">Hydrogenase 3 maturation protease</fullName>
        <ecNumber evidence="6">3.4.23.51</ecNumber>
    </submittedName>
</protein>
<evidence type="ECO:0000256" key="5">
    <source>
        <dbReference type="SAM" id="MobiDB-lite"/>
    </source>
</evidence>
<dbReference type="PANTHER" id="PTHR30302:SF1">
    <property type="entry name" value="HYDROGENASE 2 MATURATION PROTEASE"/>
    <property type="match status" value="1"/>
</dbReference>
<dbReference type="EC" id="3.4.23.51" evidence="6"/>